<sequence length="63" mass="7315">MKFKNKKTGIVWDINNETHIKRLQSNKDYEKVAEKKTTSKTTKTNGNKTQAKKTNTKQTTTEK</sequence>
<gene>
    <name evidence="2" type="ORF">MUN88_17065</name>
</gene>
<evidence type="ECO:0000313" key="3">
    <source>
        <dbReference type="Proteomes" id="UP000831782"/>
    </source>
</evidence>
<evidence type="ECO:0000313" key="2">
    <source>
        <dbReference type="EMBL" id="UOQ47743.1"/>
    </source>
</evidence>
<dbReference type="Proteomes" id="UP000831782">
    <property type="component" value="Chromosome"/>
</dbReference>
<organism evidence="2 3">
    <name type="scientific">Gracilibacillus caseinilyticus</name>
    <dbReference type="NCBI Taxonomy" id="2932256"/>
    <lineage>
        <taxon>Bacteria</taxon>
        <taxon>Bacillati</taxon>
        <taxon>Bacillota</taxon>
        <taxon>Bacilli</taxon>
        <taxon>Bacillales</taxon>
        <taxon>Bacillaceae</taxon>
        <taxon>Gracilibacillus</taxon>
    </lineage>
</organism>
<reference evidence="2 3" key="1">
    <citation type="submission" date="2022-04" db="EMBL/GenBank/DDBJ databases">
        <title>Gracilibacillus sp. isolated from saltern.</title>
        <authorList>
            <person name="Won M."/>
            <person name="Lee C.-M."/>
            <person name="Woen H.-Y."/>
            <person name="Kwon S.-W."/>
        </authorList>
    </citation>
    <scope>NUCLEOTIDE SEQUENCE [LARGE SCALE GENOMIC DNA]</scope>
    <source>
        <strain evidence="2 3">SSWR10-1</strain>
    </source>
</reference>
<feature type="region of interest" description="Disordered" evidence="1">
    <location>
        <begin position="28"/>
        <end position="63"/>
    </location>
</feature>
<dbReference type="RefSeq" id="WP_244717181.1">
    <property type="nucleotide sequence ID" value="NZ_CP095072.1"/>
</dbReference>
<feature type="compositionally biased region" description="Basic and acidic residues" evidence="1">
    <location>
        <begin position="28"/>
        <end position="37"/>
    </location>
</feature>
<feature type="compositionally biased region" description="Low complexity" evidence="1">
    <location>
        <begin position="39"/>
        <end position="49"/>
    </location>
</feature>
<name>A0ABY4EU46_9BACI</name>
<dbReference type="EMBL" id="CP095072">
    <property type="protein sequence ID" value="UOQ47743.1"/>
    <property type="molecule type" value="Genomic_DNA"/>
</dbReference>
<keyword evidence="3" id="KW-1185">Reference proteome</keyword>
<accession>A0ABY4EU46</accession>
<protein>
    <submittedName>
        <fullName evidence="2">Uncharacterized protein</fullName>
    </submittedName>
</protein>
<evidence type="ECO:0000256" key="1">
    <source>
        <dbReference type="SAM" id="MobiDB-lite"/>
    </source>
</evidence>
<proteinExistence type="predicted"/>